<evidence type="ECO:0000313" key="1">
    <source>
        <dbReference type="EMBL" id="QSB13059.1"/>
    </source>
</evidence>
<dbReference type="Proteomes" id="UP000662857">
    <property type="component" value="Chromosome"/>
</dbReference>
<gene>
    <name evidence="1" type="ORF">JQS43_15535</name>
</gene>
<dbReference type="RefSeq" id="WP_239675120.1">
    <property type="nucleotide sequence ID" value="NZ_CP070499.1"/>
</dbReference>
<dbReference type="AlphaFoldDB" id="A0A895YCJ5"/>
<reference evidence="1" key="1">
    <citation type="submission" date="2021-02" db="EMBL/GenBank/DDBJ databases">
        <title>Natrosporangium hydrolyticum gen. nov., sp. nov, a haloalkaliphilic actinobacterium from a soda solonchak soil.</title>
        <authorList>
            <person name="Sorokin D.Y."/>
            <person name="Khijniak T.V."/>
            <person name="Zakharycheva A.P."/>
            <person name="Boueva O.V."/>
            <person name="Ariskina E.V."/>
            <person name="Hahnke R.L."/>
            <person name="Bunk B."/>
            <person name="Sproer C."/>
            <person name="Schumann P."/>
            <person name="Evtushenko L.I."/>
            <person name="Kublanov I.V."/>
        </authorList>
    </citation>
    <scope>NUCLEOTIDE SEQUENCE</scope>
    <source>
        <strain evidence="1">DSM 106523</strain>
    </source>
</reference>
<dbReference type="KEGG" id="nhy:JQS43_15535"/>
<protein>
    <submittedName>
        <fullName evidence="1">Uncharacterized protein</fullName>
    </submittedName>
</protein>
<evidence type="ECO:0000313" key="2">
    <source>
        <dbReference type="Proteomes" id="UP000662857"/>
    </source>
</evidence>
<accession>A0A895YCJ5</accession>
<dbReference type="EMBL" id="CP070499">
    <property type="protein sequence ID" value="QSB13059.1"/>
    <property type="molecule type" value="Genomic_DNA"/>
</dbReference>
<name>A0A895YCJ5_9ACTN</name>
<keyword evidence="2" id="KW-1185">Reference proteome</keyword>
<sequence length="213" mass="23380">MSDEKLTLVQRSVLMILMAEAREVANSELTNHFRCELKKNFRERLVTAELISARREGQRYHLELTEAGWRWGRQQAEVPVPPGLGAGGGAAYALLANVQRGLDRLGISLPEFFSREDPLTHSPANTSELAARARKAYQELVDRPGGWVRLAQLRPLLGAAASDEVDEALLELSDDPQVALAPASDQLALTDADRAAAVWIGNQQKHLISIGPE</sequence>
<proteinExistence type="predicted"/>
<organism evidence="1 2">
    <name type="scientific">Natronosporangium hydrolyticum</name>
    <dbReference type="NCBI Taxonomy" id="2811111"/>
    <lineage>
        <taxon>Bacteria</taxon>
        <taxon>Bacillati</taxon>
        <taxon>Actinomycetota</taxon>
        <taxon>Actinomycetes</taxon>
        <taxon>Micromonosporales</taxon>
        <taxon>Micromonosporaceae</taxon>
        <taxon>Natronosporangium</taxon>
    </lineage>
</organism>